<sequence>METTRFTLGGAVWINLVNTINKRQIDVLDDPERLMAWLMANELLRESDQKELENKETFRQITDVLRSLRNICFAVLEDFQQAGLSPSSVQQLSSLTDPLKVKLTLRAFEGRLELVNEGLHTDDHITYQVLASIVYTLQTVSRDRIRACEHEDCILHFIDISKSGKRRWCSMETCGNRHKAAEFYARKKQKE</sequence>
<feature type="domain" description="Zinc finger CGNR" evidence="1">
    <location>
        <begin position="144"/>
        <end position="187"/>
    </location>
</feature>
<name>A0A3M8D319_9BACL</name>
<dbReference type="InterPro" id="IPR023286">
    <property type="entry name" value="ABATE_dom_sf"/>
</dbReference>
<dbReference type="InterPro" id="IPR010852">
    <property type="entry name" value="ABATE"/>
</dbReference>
<proteinExistence type="predicted"/>
<evidence type="ECO:0000313" key="3">
    <source>
        <dbReference type="Proteomes" id="UP000269573"/>
    </source>
</evidence>
<keyword evidence="3" id="KW-1185">Reference proteome</keyword>
<dbReference type="PANTHER" id="PTHR35525:SF3">
    <property type="entry name" value="BLL6575 PROTEIN"/>
    <property type="match status" value="1"/>
</dbReference>
<protein>
    <submittedName>
        <fullName evidence="2">CGNR zinc finger domain-containing protein</fullName>
    </submittedName>
</protein>
<evidence type="ECO:0000259" key="1">
    <source>
        <dbReference type="Pfam" id="PF11706"/>
    </source>
</evidence>
<dbReference type="PANTHER" id="PTHR35525">
    <property type="entry name" value="BLL6575 PROTEIN"/>
    <property type="match status" value="1"/>
</dbReference>
<organism evidence="2 3">
    <name type="scientific">Brevibacillus nitrificans</name>
    <dbReference type="NCBI Taxonomy" id="651560"/>
    <lineage>
        <taxon>Bacteria</taxon>
        <taxon>Bacillati</taxon>
        <taxon>Bacillota</taxon>
        <taxon>Bacilli</taxon>
        <taxon>Bacillales</taxon>
        <taxon>Paenibacillaceae</taxon>
        <taxon>Brevibacillus</taxon>
    </lineage>
</organism>
<gene>
    <name evidence="2" type="ORF">EDM59_20145</name>
</gene>
<dbReference type="Pfam" id="PF07336">
    <property type="entry name" value="ABATE"/>
    <property type="match status" value="1"/>
</dbReference>
<dbReference type="RefSeq" id="WP_122925265.1">
    <property type="nucleotide sequence ID" value="NZ_RHHU01000012.1"/>
</dbReference>
<accession>A0A3M8D319</accession>
<dbReference type="InterPro" id="IPR021005">
    <property type="entry name" value="Znf_CGNR"/>
</dbReference>
<dbReference type="Pfam" id="PF11706">
    <property type="entry name" value="zf-CGNR"/>
    <property type="match status" value="1"/>
</dbReference>
<comment type="caution">
    <text evidence="2">The sequence shown here is derived from an EMBL/GenBank/DDBJ whole genome shotgun (WGS) entry which is preliminary data.</text>
</comment>
<dbReference type="AlphaFoldDB" id="A0A3M8D319"/>
<dbReference type="Proteomes" id="UP000269573">
    <property type="component" value="Unassembled WGS sequence"/>
</dbReference>
<evidence type="ECO:0000313" key="2">
    <source>
        <dbReference type="EMBL" id="RNB82474.1"/>
    </source>
</evidence>
<reference evidence="2 3" key="1">
    <citation type="submission" date="2018-10" db="EMBL/GenBank/DDBJ databases">
        <title>Phylogenomics of Brevibacillus.</title>
        <authorList>
            <person name="Dunlap C."/>
        </authorList>
    </citation>
    <scope>NUCLEOTIDE SEQUENCE [LARGE SCALE GENOMIC DNA]</scope>
    <source>
        <strain evidence="2 3">JCM 15774</strain>
    </source>
</reference>
<dbReference type="EMBL" id="RHHU01000012">
    <property type="protein sequence ID" value="RNB82474.1"/>
    <property type="molecule type" value="Genomic_DNA"/>
</dbReference>
<dbReference type="SUPFAM" id="SSF160904">
    <property type="entry name" value="Jann2411-like"/>
    <property type="match status" value="1"/>
</dbReference>
<dbReference type="Gene3D" id="1.10.3300.10">
    <property type="entry name" value="Jann2411-like domain"/>
    <property type="match status" value="1"/>
</dbReference>